<evidence type="ECO:0000256" key="1">
    <source>
        <dbReference type="ARBA" id="ARBA00022485"/>
    </source>
</evidence>
<protein>
    <submittedName>
        <fullName evidence="7">Ferredoxin</fullName>
    </submittedName>
</protein>
<gene>
    <name evidence="7" type="ORF">C7B43_10130</name>
</gene>
<evidence type="ECO:0000313" key="7">
    <source>
        <dbReference type="EMBL" id="PSR28329.1"/>
    </source>
</evidence>
<dbReference type="InterPro" id="IPR004017">
    <property type="entry name" value="Cys_rich_dom"/>
</dbReference>
<dbReference type="EMBL" id="PXYT01000020">
    <property type="protein sequence ID" value="PSR28329.1"/>
    <property type="molecule type" value="Genomic_DNA"/>
</dbReference>
<dbReference type="GO" id="GO:0016491">
    <property type="term" value="F:oxidoreductase activity"/>
    <property type="evidence" value="ECO:0007669"/>
    <property type="project" value="UniProtKB-ARBA"/>
</dbReference>
<reference evidence="7 8" key="1">
    <citation type="journal article" date="2014" name="BMC Genomics">
        <title>Comparison of environmental and isolate Sulfobacillus genomes reveals diverse carbon, sulfur, nitrogen, and hydrogen metabolisms.</title>
        <authorList>
            <person name="Justice N.B."/>
            <person name="Norman A."/>
            <person name="Brown C.T."/>
            <person name="Singh A."/>
            <person name="Thomas B.C."/>
            <person name="Banfield J.F."/>
        </authorList>
    </citation>
    <scope>NUCLEOTIDE SEQUENCE [LARGE SCALE GENOMIC DNA]</scope>
    <source>
        <strain evidence="7">AMDSBA1</strain>
    </source>
</reference>
<keyword evidence="4" id="KW-0408">Iron</keyword>
<dbReference type="AlphaFoldDB" id="A0A2T2X1H1"/>
<accession>A0A2T2X1H1</accession>
<dbReference type="Pfam" id="PF02754">
    <property type="entry name" value="CCG"/>
    <property type="match status" value="2"/>
</dbReference>
<evidence type="ECO:0000256" key="5">
    <source>
        <dbReference type="ARBA" id="ARBA00023014"/>
    </source>
</evidence>
<dbReference type="GO" id="GO:0046872">
    <property type="term" value="F:metal ion binding"/>
    <property type="evidence" value="ECO:0007669"/>
    <property type="project" value="UniProtKB-KW"/>
</dbReference>
<keyword evidence="5" id="KW-0411">Iron-sulfur</keyword>
<dbReference type="PANTHER" id="PTHR32479">
    <property type="entry name" value="GLYCOLATE OXIDASE IRON-SULFUR SUBUNIT"/>
    <property type="match status" value="1"/>
</dbReference>
<comment type="caution">
    <text evidence="7">The sequence shown here is derived from an EMBL/GenBank/DDBJ whole genome shotgun (WGS) entry which is preliminary data.</text>
</comment>
<evidence type="ECO:0000256" key="4">
    <source>
        <dbReference type="ARBA" id="ARBA00023004"/>
    </source>
</evidence>
<dbReference type="Proteomes" id="UP000242699">
    <property type="component" value="Unassembled WGS sequence"/>
</dbReference>
<dbReference type="GO" id="GO:0051539">
    <property type="term" value="F:4 iron, 4 sulfur cluster binding"/>
    <property type="evidence" value="ECO:0007669"/>
    <property type="project" value="UniProtKB-KW"/>
</dbReference>
<feature type="domain" description="4Fe-4S ferredoxin-type" evidence="6">
    <location>
        <begin position="18"/>
        <end position="49"/>
    </location>
</feature>
<evidence type="ECO:0000256" key="3">
    <source>
        <dbReference type="ARBA" id="ARBA00022737"/>
    </source>
</evidence>
<sequence length="421" mass="46881">MEYNPNTETYWDESALAADMKKAFDICNGCRLCYSLCPSFPDLFKSVEGHDDSVDLLTDEELSRPADLCYQCKLCYIKCPYTPPHRFDLDFPRLMLRSKAVRTKKKGLASVDRFLGDPERIGQMGTRLPGLSNWSNRSPAMRRIMEKMTGIDHRRHLPKFAVTRFSKWALNRKKSIGEADVALFTTCTVEYHHPGIGQATMNVLTHHDIHADVPANQRCCGMPALDGGDIPGARERAQQNVAILAPYAKAGKKILALQPTCAYVLKEEYPLLVGTDDAKKVSEATLDVTEYFAQMARRKELKKDFLQNSVGTVTYHLSCHSKAQGLRRSAKDLLTYIEGTTVNVVDRCAGIDGTWGLKAEFYDESQKVAAKLTESFRQAHDTQACSDCALAGLQIETVTDSAPKHPVEILSAAYGLESEGK</sequence>
<evidence type="ECO:0000256" key="2">
    <source>
        <dbReference type="ARBA" id="ARBA00022723"/>
    </source>
</evidence>
<dbReference type="InterPro" id="IPR017900">
    <property type="entry name" value="4Fe4S_Fe_S_CS"/>
</dbReference>
<dbReference type="SUPFAM" id="SSF54862">
    <property type="entry name" value="4Fe-4S ferredoxins"/>
    <property type="match status" value="1"/>
</dbReference>
<evidence type="ECO:0000259" key="6">
    <source>
        <dbReference type="PROSITE" id="PS51379"/>
    </source>
</evidence>
<proteinExistence type="predicted"/>
<dbReference type="PROSITE" id="PS51379">
    <property type="entry name" value="4FE4S_FER_2"/>
    <property type="match status" value="1"/>
</dbReference>
<dbReference type="PROSITE" id="PS00198">
    <property type="entry name" value="4FE4S_FER_1"/>
    <property type="match status" value="2"/>
</dbReference>
<keyword evidence="2" id="KW-0479">Metal-binding</keyword>
<organism evidence="7 8">
    <name type="scientific">Sulfobacillus benefaciens</name>
    <dbReference type="NCBI Taxonomy" id="453960"/>
    <lineage>
        <taxon>Bacteria</taxon>
        <taxon>Bacillati</taxon>
        <taxon>Bacillota</taxon>
        <taxon>Clostridia</taxon>
        <taxon>Eubacteriales</taxon>
        <taxon>Clostridiales Family XVII. Incertae Sedis</taxon>
        <taxon>Sulfobacillus</taxon>
    </lineage>
</organism>
<dbReference type="InterPro" id="IPR017896">
    <property type="entry name" value="4Fe4S_Fe-S-bd"/>
</dbReference>
<evidence type="ECO:0000313" key="8">
    <source>
        <dbReference type="Proteomes" id="UP000242699"/>
    </source>
</evidence>
<keyword evidence="3" id="KW-0677">Repeat</keyword>
<name>A0A2T2X1H1_9FIRM</name>
<dbReference type="PANTHER" id="PTHR32479:SF19">
    <property type="entry name" value="ANAEROBIC GLYCEROL-3-PHOSPHATE DEHYDROGENASE SUBUNIT C"/>
    <property type="match status" value="1"/>
</dbReference>
<keyword evidence="1" id="KW-0004">4Fe-4S</keyword>